<organism evidence="2 3">
    <name type="scientific">Chromobacterium violaceum</name>
    <dbReference type="NCBI Taxonomy" id="536"/>
    <lineage>
        <taxon>Bacteria</taxon>
        <taxon>Pseudomonadati</taxon>
        <taxon>Pseudomonadota</taxon>
        <taxon>Betaproteobacteria</taxon>
        <taxon>Neisseriales</taxon>
        <taxon>Chromobacteriaceae</taxon>
        <taxon>Chromobacterium</taxon>
    </lineage>
</organism>
<reference evidence="2 3" key="1">
    <citation type="submission" date="2018-12" db="EMBL/GenBank/DDBJ databases">
        <authorList>
            <consortium name="Pathogen Informatics"/>
        </authorList>
    </citation>
    <scope>NUCLEOTIDE SEQUENCE [LARGE SCALE GENOMIC DNA]</scope>
    <source>
        <strain evidence="2 3">NCTC9695</strain>
    </source>
</reference>
<keyword evidence="1" id="KW-0812">Transmembrane</keyword>
<evidence type="ECO:0000313" key="2">
    <source>
        <dbReference type="EMBL" id="VEB41510.1"/>
    </source>
</evidence>
<dbReference type="AlphaFoldDB" id="A0A447T9J3"/>
<proteinExistence type="predicted"/>
<name>A0A447T9J3_CHRVL</name>
<evidence type="ECO:0000256" key="1">
    <source>
        <dbReference type="SAM" id="Phobius"/>
    </source>
</evidence>
<sequence>MLQSAVQAALAWHQTEHRDMAMVEAFIFAGAGVFSGRCWSASWPPWPAWRWTLLAAALALVLILPLPALPAGRNRRMKPEARARGVPLAVALCWISVLLA</sequence>
<accession>A0A447T9J3</accession>
<keyword evidence="1" id="KW-1133">Transmembrane helix</keyword>
<evidence type="ECO:0000313" key="3">
    <source>
        <dbReference type="Proteomes" id="UP000275777"/>
    </source>
</evidence>
<dbReference type="EMBL" id="LR134182">
    <property type="protein sequence ID" value="VEB41510.1"/>
    <property type="molecule type" value="Genomic_DNA"/>
</dbReference>
<dbReference type="Proteomes" id="UP000275777">
    <property type="component" value="Chromosome"/>
</dbReference>
<gene>
    <name evidence="2" type="ORF">NCTC9695_01943</name>
</gene>
<protein>
    <submittedName>
        <fullName evidence="2">Uncharacterized protein</fullName>
    </submittedName>
</protein>
<feature type="transmembrane region" description="Helical" evidence="1">
    <location>
        <begin position="21"/>
        <end position="42"/>
    </location>
</feature>
<feature type="transmembrane region" description="Helical" evidence="1">
    <location>
        <begin position="48"/>
        <end position="69"/>
    </location>
</feature>
<keyword evidence="1" id="KW-0472">Membrane</keyword>